<reference evidence="2 3" key="1">
    <citation type="submission" date="2020-08" db="EMBL/GenBank/DDBJ databases">
        <title>Sequencing the genomes of 1000 actinobacteria strains.</title>
        <authorList>
            <person name="Klenk H.-P."/>
        </authorList>
    </citation>
    <scope>NUCLEOTIDE SEQUENCE [LARGE SCALE GENOMIC DNA]</scope>
    <source>
        <strain evidence="2 3">DSM 102030</strain>
    </source>
</reference>
<dbReference type="Proteomes" id="UP000523007">
    <property type="component" value="Unassembled WGS sequence"/>
</dbReference>
<protein>
    <submittedName>
        <fullName evidence="2">Uncharacterized protein</fullName>
    </submittedName>
</protein>
<feature type="compositionally biased region" description="Basic and acidic residues" evidence="1">
    <location>
        <begin position="280"/>
        <end position="295"/>
    </location>
</feature>
<proteinExistence type="predicted"/>
<name>A0A7W7RLW5_9ACTN</name>
<evidence type="ECO:0000256" key="1">
    <source>
        <dbReference type="SAM" id="MobiDB-lite"/>
    </source>
</evidence>
<gene>
    <name evidence="2" type="ORF">F4561_005194</name>
</gene>
<dbReference type="AlphaFoldDB" id="A0A7W7RLW5"/>
<accession>A0A7W7RLW5</accession>
<sequence>MAREFTHEFFIDKIKPLTVALVVQAVDEDMVGRISRDCIYRWLISRARRDSSIGPVFRRVGELLNEDAAFERVPDSEPGAGRWRLAGSGLGPWHGNPGRLVDAAAAVSVTPLRPWKSQTRRSPVAGRADLVAVLTAMLTAAHGSVEISVLAHAMSQRFPAWADPFEVSLDGLAGAERAQDFREAQVEQGVMVEAEAREVFAQLSADDQKTLVQIRRRDVGEVARIFDCGRSSAYARMQDLRHRVAGLLVESEEAFGVVVRVEEMCRHAQAGADGSVSAASDHHEGTSVRSDEVGS</sequence>
<dbReference type="EMBL" id="JACHJT010000001">
    <property type="protein sequence ID" value="MBB4934374.1"/>
    <property type="molecule type" value="Genomic_DNA"/>
</dbReference>
<evidence type="ECO:0000313" key="2">
    <source>
        <dbReference type="EMBL" id="MBB4934374.1"/>
    </source>
</evidence>
<feature type="region of interest" description="Disordered" evidence="1">
    <location>
        <begin position="272"/>
        <end position="295"/>
    </location>
</feature>
<organism evidence="2 3">
    <name type="scientific">Lipingzhangella halophila</name>
    <dbReference type="NCBI Taxonomy" id="1783352"/>
    <lineage>
        <taxon>Bacteria</taxon>
        <taxon>Bacillati</taxon>
        <taxon>Actinomycetota</taxon>
        <taxon>Actinomycetes</taxon>
        <taxon>Streptosporangiales</taxon>
        <taxon>Nocardiopsidaceae</taxon>
        <taxon>Lipingzhangella</taxon>
    </lineage>
</organism>
<evidence type="ECO:0000313" key="3">
    <source>
        <dbReference type="Proteomes" id="UP000523007"/>
    </source>
</evidence>
<keyword evidence="3" id="KW-1185">Reference proteome</keyword>
<comment type="caution">
    <text evidence="2">The sequence shown here is derived from an EMBL/GenBank/DDBJ whole genome shotgun (WGS) entry which is preliminary data.</text>
</comment>
<dbReference type="RefSeq" id="WP_184582386.1">
    <property type="nucleotide sequence ID" value="NZ_JACHJT010000001.1"/>
</dbReference>